<comment type="caution">
    <text evidence="1">The sequence shown here is derived from an EMBL/GenBank/DDBJ whole genome shotgun (WGS) entry which is preliminary data.</text>
</comment>
<evidence type="ECO:0000313" key="3">
    <source>
        <dbReference type="Proteomes" id="UP000256877"/>
    </source>
</evidence>
<evidence type="ECO:0000313" key="2">
    <source>
        <dbReference type="EMBL" id="RFB00148.1"/>
    </source>
</evidence>
<dbReference type="EMBL" id="NMUE01000089">
    <property type="protein sequence ID" value="RFA92374.1"/>
    <property type="molecule type" value="Genomic_DNA"/>
</dbReference>
<proteinExistence type="predicted"/>
<reference evidence="3 4" key="1">
    <citation type="submission" date="2017-07" db="EMBL/GenBank/DDBJ databases">
        <title>Draft genome sequence of aerobic hyperthermophilic archaea, Pyrobaculum aerophilum YKB31 and YKB32.</title>
        <authorList>
            <person name="Mochizuki T."/>
            <person name="Berliner A.J."/>
            <person name="Yoshida-Takashima Y."/>
            <person name="Takaki Y."/>
            <person name="Nunoura T."/>
            <person name="Takai K."/>
        </authorList>
    </citation>
    <scope>NUCLEOTIDE SEQUENCE [LARGE SCALE GENOMIC DNA]</scope>
    <source>
        <strain evidence="1 4">YKB31</strain>
        <strain evidence="2 3">YKB32</strain>
    </source>
</reference>
<evidence type="ECO:0000313" key="1">
    <source>
        <dbReference type="EMBL" id="RFA92374.1"/>
    </source>
</evidence>
<gene>
    <name evidence="1" type="ORF">CGL51_14325</name>
    <name evidence="2" type="ORF">CGL52_02075</name>
</gene>
<dbReference type="EMBL" id="NMUF01000003">
    <property type="protein sequence ID" value="RFB00148.1"/>
    <property type="molecule type" value="Genomic_DNA"/>
</dbReference>
<dbReference type="AlphaFoldDB" id="A0A371QU11"/>
<name>A0A371QU11_9CREN</name>
<sequence length="155" mass="17731">MRKYAKGTAIALIVLPLDDYYFADLLSIYAAVAVGGRALREYGEWLEKYAGLNFKDVGDLGLSPKHYGPLAALYTAAFGEMTGDRIEIYFKSPIWYSVYRKFLRRYTRHYCGKKWCGLSVKREEGGAALRELVWRYLGKPPPLTPLLKWLGEDYA</sequence>
<dbReference type="Proteomes" id="UP000257123">
    <property type="component" value="Unassembled WGS sequence"/>
</dbReference>
<organism evidence="1 4">
    <name type="scientific">Pyrobaculum aerophilum</name>
    <dbReference type="NCBI Taxonomy" id="13773"/>
    <lineage>
        <taxon>Archaea</taxon>
        <taxon>Thermoproteota</taxon>
        <taxon>Thermoprotei</taxon>
        <taxon>Thermoproteales</taxon>
        <taxon>Thermoproteaceae</taxon>
        <taxon>Pyrobaculum</taxon>
    </lineage>
</organism>
<accession>A0A371QU11</accession>
<protein>
    <submittedName>
        <fullName evidence="1">Uncharacterized protein</fullName>
    </submittedName>
</protein>
<dbReference type="Proteomes" id="UP000256877">
    <property type="component" value="Unassembled WGS sequence"/>
</dbReference>
<evidence type="ECO:0000313" key="4">
    <source>
        <dbReference type="Proteomes" id="UP000257123"/>
    </source>
</evidence>